<sequence length="1461" mass="159534">MAVATTSPPRRYSALPFGAGMNHTPQPRVILRPTSVASALTTLSDSASTTSSDTTVSRSSVETLQGSESARNKSGASLPRRQPRSSGGSIRRRNFQSHYVVEEEEEESDLTSASGSVSGDDASNVGEDGGLAFEGYVMALHDFTSDNPDCLSFRANQVIKVHNRDASGWWDGELDGERGWFPSNYVDDSGLSMSSMYDDGEVDSLDDPVVYHSKLESEERRLASTRQHAASEEPLTPTRGGFRRHTNGKAPRDENKRKSLEVLQPIRHSIGLLQSAVRAARWAHFQPATACVISSVRTVLSETDCLTRESATLRKYPGLARERKAVLSELSRLVTQSRRASASEGREEPLEEEMEAMLRYAFNVLANTRTFLAAAAACGAALPVAAKRTSYGSVPARVLAEKPGSESDRTPTPGSLRSPNLIAIRGAARTHSSLARATESEDSQMVPPDEPYESDPEEEPSQLDTEDEEKSGAASVDYADSSASPSEFRYRSDSYVSTSDESSASGRIRAEDHSTECEAAGHGAEGKLEQTRDEIFNRATRLHDHLVSVIGAFIGHLHAQALNGPQISSLFLFDLTQEVVSSVLNLLMVVENIQGNALLQDQVSEKITILGESRDRLRESTSVLVAACRPTNQGPVKSSSASIKSTATIEGEVETRQLLGIATKMVTSAQHCLSALRDCLREVPETFSLSLSMPSRAEARRDAKVEARRLEEQDGMKTAVEKGDQISPSKKVAIASESPIPASDPKPAPKRRGPGSESLSQQEREAYAQACLEERYAIATPDLRSSSTTDDDDTGDDSEVEDKTLSTDGVYDEAGQSLQPGKRLSLSQRRGQTAPHILRTERNEPRLRSLAEECDSSSTQEALSSYQSSAATSDSGDEPSRHLYPGDSRYSSSTNRSDSTKGTSVHQSLSNKDSVASLSGSAKSQDALLSVTKLRSMSLTTGGSDKEALKRIHSASDASFFAPDYKAEDICFNADGQVTGATLPALIERMTPHASMVSADFSTPFFLCFRVFASPETMFDALLTRFNISAPVSVLNDAEALKDWRSTKLLPIRLRVLNVFRMWLELHWQPVTDRCILESLITFLRGLTTPSLALPSQRLLELATRRLSCKDGKTTVLTAGANRGPGSLKRIVSGEKLRGKMKEYGYIDISSMYLPAAFAQGMTPMPPAPVVSKSLLLTLKMLPPGIHFNVLEMNPLELARQLTIMESKIFCCILPEELVGQSDLFKKAIPQGAKHVKQMSALTTQITGWIAECILDEADVKKRAQLVKYFIKLGNRCLLLNNFNALFAIQSALNASTIGRLRKTWDLVPSKYMAMMEEQSNLIEHTRNFSAYRARLRAATAPALPFVGLFLTDITFCHQGNGATRPSPLDKTKQLINFDKYAKDAKIVQGLQRFQVPFNLLEVPEIQNALTQVLSGKAAGQSSRPRGPEELYKRSLFLEPRKDSTAGAAPVSTTSGWWKVE</sequence>
<feature type="compositionally biased region" description="Low complexity" evidence="5">
    <location>
        <begin position="472"/>
        <end position="486"/>
    </location>
</feature>
<organism evidence="9 10">
    <name type="scientific">Pseudomicrostroma glucosiphilum</name>
    <dbReference type="NCBI Taxonomy" id="1684307"/>
    <lineage>
        <taxon>Eukaryota</taxon>
        <taxon>Fungi</taxon>
        <taxon>Dikarya</taxon>
        <taxon>Basidiomycota</taxon>
        <taxon>Ustilaginomycotina</taxon>
        <taxon>Exobasidiomycetes</taxon>
        <taxon>Microstromatales</taxon>
        <taxon>Microstromatales incertae sedis</taxon>
        <taxon>Pseudomicrostroma</taxon>
    </lineage>
</organism>
<dbReference type="SUPFAM" id="SSF50044">
    <property type="entry name" value="SH3-domain"/>
    <property type="match status" value="1"/>
</dbReference>
<dbReference type="CDD" id="cd06224">
    <property type="entry name" value="REM"/>
    <property type="match status" value="1"/>
</dbReference>
<feature type="compositionally biased region" description="Low complexity" evidence="5">
    <location>
        <begin position="887"/>
        <end position="897"/>
    </location>
</feature>
<keyword evidence="2 3" id="KW-0344">Guanine-nucleotide releasing factor</keyword>
<evidence type="ECO:0000313" key="10">
    <source>
        <dbReference type="Proteomes" id="UP000245942"/>
    </source>
</evidence>
<dbReference type="PROSITE" id="PS50002">
    <property type="entry name" value="SH3"/>
    <property type="match status" value="1"/>
</dbReference>
<dbReference type="Pfam" id="PF00018">
    <property type="entry name" value="SH3_1"/>
    <property type="match status" value="1"/>
</dbReference>
<dbReference type="FunFam" id="2.30.30.40:FF:000072">
    <property type="entry name" value="Unconventional Myosin IB"/>
    <property type="match status" value="1"/>
</dbReference>
<dbReference type="GO" id="GO:0007265">
    <property type="term" value="P:Ras protein signal transduction"/>
    <property type="evidence" value="ECO:0007669"/>
    <property type="project" value="TreeGrafter"/>
</dbReference>
<feature type="compositionally biased region" description="Acidic residues" evidence="5">
    <location>
        <begin position="789"/>
        <end position="800"/>
    </location>
</feature>
<dbReference type="InterPro" id="IPR001452">
    <property type="entry name" value="SH3_domain"/>
</dbReference>
<dbReference type="InterPro" id="IPR001895">
    <property type="entry name" value="RASGEF_cat_dom"/>
</dbReference>
<dbReference type="Proteomes" id="UP000245942">
    <property type="component" value="Unassembled WGS sequence"/>
</dbReference>
<feature type="region of interest" description="Disordered" evidence="5">
    <location>
        <begin position="694"/>
        <end position="765"/>
    </location>
</feature>
<gene>
    <name evidence="9" type="ORF">BCV69DRAFT_63897</name>
</gene>
<evidence type="ECO:0000259" key="8">
    <source>
        <dbReference type="PROSITE" id="PS50212"/>
    </source>
</evidence>
<proteinExistence type="predicted"/>
<feature type="region of interest" description="Disordered" evidence="5">
    <location>
        <begin position="1"/>
        <end position="27"/>
    </location>
</feature>
<dbReference type="InterPro" id="IPR036028">
    <property type="entry name" value="SH3-like_dom_sf"/>
</dbReference>
<feature type="compositionally biased region" description="Acidic residues" evidence="5">
    <location>
        <begin position="450"/>
        <end position="469"/>
    </location>
</feature>
<dbReference type="PANTHER" id="PTHR23113:SF354">
    <property type="entry name" value="BUD SITE SELECTION PROTEIN 5"/>
    <property type="match status" value="1"/>
</dbReference>
<dbReference type="InterPro" id="IPR000651">
    <property type="entry name" value="Ras-like_Gua-exchang_fac_N"/>
</dbReference>
<dbReference type="GeneID" id="37017153"/>
<name>A0A316U077_9BASI</name>
<feature type="compositionally biased region" description="Basic and acidic residues" evidence="5">
    <location>
        <begin position="838"/>
        <end position="851"/>
    </location>
</feature>
<dbReference type="SUPFAM" id="SSF48366">
    <property type="entry name" value="Ras GEF"/>
    <property type="match status" value="1"/>
</dbReference>
<dbReference type="SMART" id="SM00147">
    <property type="entry name" value="RasGEF"/>
    <property type="match status" value="1"/>
</dbReference>
<dbReference type="Gene3D" id="1.10.840.10">
    <property type="entry name" value="Ras guanine-nucleotide exchange factors catalytic domain"/>
    <property type="match status" value="1"/>
</dbReference>
<dbReference type="Gene3D" id="2.30.30.40">
    <property type="entry name" value="SH3 Domains"/>
    <property type="match status" value="1"/>
</dbReference>
<dbReference type="CDD" id="cd00155">
    <property type="entry name" value="RasGEF"/>
    <property type="match status" value="1"/>
</dbReference>
<evidence type="ECO:0000259" key="7">
    <source>
        <dbReference type="PROSITE" id="PS50009"/>
    </source>
</evidence>
<dbReference type="Pfam" id="PF25006">
    <property type="entry name" value="DUF7783"/>
    <property type="match status" value="1"/>
</dbReference>
<dbReference type="GO" id="GO:0005085">
    <property type="term" value="F:guanyl-nucleotide exchange factor activity"/>
    <property type="evidence" value="ECO:0007669"/>
    <property type="project" value="UniProtKB-KW"/>
</dbReference>
<dbReference type="InterPro" id="IPR056685">
    <property type="entry name" value="DUF7783"/>
</dbReference>
<dbReference type="SMART" id="SM00229">
    <property type="entry name" value="RasGEFN"/>
    <property type="match status" value="1"/>
</dbReference>
<dbReference type="InterPro" id="IPR008937">
    <property type="entry name" value="Ras-like_GEF"/>
</dbReference>
<feature type="compositionally biased region" description="Basic and acidic residues" evidence="5">
    <location>
        <begin position="697"/>
        <end position="724"/>
    </location>
</feature>
<evidence type="ECO:0000256" key="4">
    <source>
        <dbReference type="PROSITE-ProRule" id="PRU00192"/>
    </source>
</evidence>
<evidence type="ECO:0000256" key="3">
    <source>
        <dbReference type="PROSITE-ProRule" id="PRU00168"/>
    </source>
</evidence>
<feature type="compositionally biased region" description="Polar residues" evidence="5">
    <location>
        <begin position="901"/>
        <end position="917"/>
    </location>
</feature>
<dbReference type="CDD" id="cd11883">
    <property type="entry name" value="SH3_Sdc25"/>
    <property type="match status" value="1"/>
</dbReference>
<dbReference type="RefSeq" id="XP_025345976.1">
    <property type="nucleotide sequence ID" value="XM_025495419.1"/>
</dbReference>
<dbReference type="EMBL" id="KZ819334">
    <property type="protein sequence ID" value="PWN18816.1"/>
    <property type="molecule type" value="Genomic_DNA"/>
</dbReference>
<dbReference type="PROSITE" id="PS50009">
    <property type="entry name" value="RASGEF_CAT"/>
    <property type="match status" value="1"/>
</dbReference>
<feature type="domain" description="SH3" evidence="6">
    <location>
        <begin position="132"/>
        <end position="191"/>
    </location>
</feature>
<feature type="domain" description="Ras-GEF" evidence="7">
    <location>
        <begin position="1194"/>
        <end position="1441"/>
    </location>
</feature>
<feature type="region of interest" description="Disordered" evidence="5">
    <location>
        <begin position="778"/>
        <end position="917"/>
    </location>
</feature>
<feature type="region of interest" description="Disordered" evidence="5">
    <location>
        <begin position="42"/>
        <end position="126"/>
    </location>
</feature>
<dbReference type="Pfam" id="PF00617">
    <property type="entry name" value="RasGEF"/>
    <property type="match status" value="1"/>
</dbReference>
<feature type="compositionally biased region" description="Polar residues" evidence="5">
    <location>
        <begin position="62"/>
        <end position="75"/>
    </location>
</feature>
<dbReference type="SMART" id="SM00326">
    <property type="entry name" value="SH3"/>
    <property type="match status" value="1"/>
</dbReference>
<dbReference type="STRING" id="1684307.A0A316U077"/>
<dbReference type="GO" id="GO:0005886">
    <property type="term" value="C:plasma membrane"/>
    <property type="evidence" value="ECO:0007669"/>
    <property type="project" value="TreeGrafter"/>
</dbReference>
<keyword evidence="1 4" id="KW-0728">SH3 domain</keyword>
<dbReference type="InterPro" id="IPR023578">
    <property type="entry name" value="Ras_GEF_dom_sf"/>
</dbReference>
<protein>
    <submittedName>
        <fullName evidence="9">Ras GEF</fullName>
    </submittedName>
</protein>
<accession>A0A316U077</accession>
<evidence type="ECO:0000256" key="2">
    <source>
        <dbReference type="ARBA" id="ARBA00022658"/>
    </source>
</evidence>
<feature type="compositionally biased region" description="Low complexity" evidence="5">
    <location>
        <begin position="862"/>
        <end position="874"/>
    </location>
</feature>
<evidence type="ECO:0000256" key="5">
    <source>
        <dbReference type="SAM" id="MobiDB-lite"/>
    </source>
</evidence>
<feature type="compositionally biased region" description="Low complexity" evidence="5">
    <location>
        <begin position="42"/>
        <end position="61"/>
    </location>
</feature>
<feature type="region of interest" description="Disordered" evidence="5">
    <location>
        <begin position="218"/>
        <end position="255"/>
    </location>
</feature>
<feature type="domain" description="N-terminal Ras-GEF" evidence="8">
    <location>
        <begin position="974"/>
        <end position="1107"/>
    </location>
</feature>
<evidence type="ECO:0000256" key="1">
    <source>
        <dbReference type="ARBA" id="ARBA00022443"/>
    </source>
</evidence>
<feature type="compositionally biased region" description="Basic and acidic residues" evidence="5">
    <location>
        <begin position="400"/>
        <end position="409"/>
    </location>
</feature>
<dbReference type="OrthoDB" id="28357at2759"/>
<dbReference type="PANTHER" id="PTHR23113">
    <property type="entry name" value="GUANINE NUCLEOTIDE EXCHANGE FACTOR"/>
    <property type="match status" value="1"/>
</dbReference>
<evidence type="ECO:0000259" key="6">
    <source>
        <dbReference type="PROSITE" id="PS50002"/>
    </source>
</evidence>
<feature type="compositionally biased region" description="Low complexity" evidence="5">
    <location>
        <begin position="112"/>
        <end position="125"/>
    </location>
</feature>
<evidence type="ECO:0000313" key="9">
    <source>
        <dbReference type="EMBL" id="PWN18816.1"/>
    </source>
</evidence>
<reference evidence="9 10" key="1">
    <citation type="journal article" date="2018" name="Mol. Biol. Evol.">
        <title>Broad Genomic Sampling Reveals a Smut Pathogenic Ancestry of the Fungal Clade Ustilaginomycotina.</title>
        <authorList>
            <person name="Kijpornyongpan T."/>
            <person name="Mondo S.J."/>
            <person name="Barry K."/>
            <person name="Sandor L."/>
            <person name="Lee J."/>
            <person name="Lipzen A."/>
            <person name="Pangilinan J."/>
            <person name="LaButti K."/>
            <person name="Hainaut M."/>
            <person name="Henrissat B."/>
            <person name="Grigoriev I.V."/>
            <person name="Spatafora J.W."/>
            <person name="Aime M.C."/>
        </authorList>
    </citation>
    <scope>NUCLEOTIDE SEQUENCE [LARGE SCALE GENOMIC DNA]</scope>
    <source>
        <strain evidence="9 10">MCA 4718</strain>
    </source>
</reference>
<dbReference type="Pfam" id="PF00618">
    <property type="entry name" value="RasGEF_N"/>
    <property type="match status" value="1"/>
</dbReference>
<feature type="region of interest" description="Disordered" evidence="5">
    <location>
        <begin position="400"/>
        <end position="525"/>
    </location>
</feature>
<keyword evidence="10" id="KW-1185">Reference proteome</keyword>
<dbReference type="PROSITE" id="PS50212">
    <property type="entry name" value="RASGEF_NTER"/>
    <property type="match status" value="1"/>
</dbReference>
<dbReference type="InterPro" id="IPR036964">
    <property type="entry name" value="RASGEF_cat_dom_sf"/>
</dbReference>
<dbReference type="Gene3D" id="1.20.870.10">
    <property type="entry name" value="Son of sevenless (SoS) protein Chain: S domain 1"/>
    <property type="match status" value="1"/>
</dbReference>
<feature type="compositionally biased region" description="Low complexity" evidence="5">
    <location>
        <begin position="493"/>
        <end position="505"/>
    </location>
</feature>